<accession>A0ABD3NWB7</accession>
<feature type="domain" description="Nucleotide-diphospho-sugar transferase" evidence="1">
    <location>
        <begin position="180"/>
        <end position="378"/>
    </location>
</feature>
<sequence>MASSQNTLILYDSTSSLPSDKTMKNAAQGDGEIPEMNAMDATENCDAMNVLFIKSPPGLRQCYALVGGQYQGYHVQRWMRIAGEGAHGQISATAPLHQVSRMVSAKGYDELIMPKDWHLKLHREIMLTYFTHLTEMQKELKSTLAMIAINNTVIVLTVNKGQSELLINWVCSARSKGFDLKNAIVFPTDQFSKDVAIGLGLNTFYHEELTKGIPDSEAARYGDTTFGHIMMAKVICVQMVNELGYDLLFQDVDVIWYKNPFDYFNMDHAKNFDVYFQDDGSRQERFAPYSANSGFYFVRSNDRTKLLFRNMLNNGDLVFAARSHQQVLTAMLAEMNNYAGLTVKVLNRDNDEFPSGYHYHMNKDWMRQWIDGKKDPYIFVSVTWYICFNAINLTPI</sequence>
<evidence type="ECO:0000313" key="2">
    <source>
        <dbReference type="EMBL" id="KAL3780034.1"/>
    </source>
</evidence>
<reference evidence="2 3" key="1">
    <citation type="submission" date="2024-10" db="EMBL/GenBank/DDBJ databases">
        <title>Updated reference genomes for cyclostephanoid diatoms.</title>
        <authorList>
            <person name="Roberts W.R."/>
            <person name="Alverson A.J."/>
        </authorList>
    </citation>
    <scope>NUCLEOTIDE SEQUENCE [LARGE SCALE GENOMIC DNA]</scope>
    <source>
        <strain evidence="2 3">AJA010-31</strain>
    </source>
</reference>
<keyword evidence="3" id="KW-1185">Reference proteome</keyword>
<gene>
    <name evidence="2" type="ORF">ACHAWO_007447</name>
</gene>
<name>A0ABD3NWB7_9STRA</name>
<dbReference type="PANTHER" id="PTHR47032">
    <property type="entry name" value="UDP-D-XYLOSE:L-FUCOSE ALPHA-1,3-D-XYLOSYLTRANSFERASE-RELATED"/>
    <property type="match status" value="1"/>
</dbReference>
<dbReference type="Proteomes" id="UP001530400">
    <property type="component" value="Unassembled WGS sequence"/>
</dbReference>
<dbReference type="InterPro" id="IPR005069">
    <property type="entry name" value="Nucl-diP-sugar_transferase"/>
</dbReference>
<dbReference type="InterPro" id="IPR052636">
    <property type="entry name" value="UDP-D-xylose:L-fucose_XylT"/>
</dbReference>
<proteinExistence type="predicted"/>
<evidence type="ECO:0000259" key="1">
    <source>
        <dbReference type="Pfam" id="PF03407"/>
    </source>
</evidence>
<comment type="caution">
    <text evidence="2">The sequence shown here is derived from an EMBL/GenBank/DDBJ whole genome shotgun (WGS) entry which is preliminary data.</text>
</comment>
<dbReference type="PANTHER" id="PTHR47032:SF1">
    <property type="entry name" value="UDP-D-XYLOSE:L-FUCOSE ALPHA-1,3-D-XYLOSYLTRANSFERASE-RELATED"/>
    <property type="match status" value="1"/>
</dbReference>
<dbReference type="AlphaFoldDB" id="A0ABD3NWB7"/>
<dbReference type="Pfam" id="PF03407">
    <property type="entry name" value="Nucleotid_trans"/>
    <property type="match status" value="1"/>
</dbReference>
<protein>
    <recommendedName>
        <fullName evidence="1">Nucleotide-diphospho-sugar transferase domain-containing protein</fullName>
    </recommendedName>
</protein>
<organism evidence="2 3">
    <name type="scientific">Cyclotella atomus</name>
    <dbReference type="NCBI Taxonomy" id="382360"/>
    <lineage>
        <taxon>Eukaryota</taxon>
        <taxon>Sar</taxon>
        <taxon>Stramenopiles</taxon>
        <taxon>Ochrophyta</taxon>
        <taxon>Bacillariophyta</taxon>
        <taxon>Coscinodiscophyceae</taxon>
        <taxon>Thalassiosirophycidae</taxon>
        <taxon>Stephanodiscales</taxon>
        <taxon>Stephanodiscaceae</taxon>
        <taxon>Cyclotella</taxon>
    </lineage>
</organism>
<dbReference type="EMBL" id="JALLPJ020000908">
    <property type="protein sequence ID" value="KAL3780034.1"/>
    <property type="molecule type" value="Genomic_DNA"/>
</dbReference>
<evidence type="ECO:0000313" key="3">
    <source>
        <dbReference type="Proteomes" id="UP001530400"/>
    </source>
</evidence>